<evidence type="ECO:0000256" key="1">
    <source>
        <dbReference type="SAM" id="Phobius"/>
    </source>
</evidence>
<feature type="transmembrane region" description="Helical" evidence="1">
    <location>
        <begin position="224"/>
        <end position="244"/>
    </location>
</feature>
<dbReference type="RefSeq" id="WP_091674565.1">
    <property type="nucleotide sequence ID" value="NZ_FOKG01000011.1"/>
</dbReference>
<dbReference type="STRING" id="490629.SAMN05216266_11178"/>
<keyword evidence="3" id="KW-1185">Reference proteome</keyword>
<dbReference type="InterPro" id="IPR011737">
    <property type="entry name" value="CHP02206_TP0381"/>
</dbReference>
<dbReference type="Proteomes" id="UP000243799">
    <property type="component" value="Unassembled WGS sequence"/>
</dbReference>
<accession>A0A1I1B0V5</accession>
<keyword evidence="1" id="KW-1133">Transmembrane helix</keyword>
<feature type="transmembrane region" description="Helical" evidence="1">
    <location>
        <begin position="180"/>
        <end position="204"/>
    </location>
</feature>
<dbReference type="NCBIfam" id="TIGR02206">
    <property type="entry name" value="intg_mem_TP0381"/>
    <property type="match status" value="1"/>
</dbReference>
<name>A0A1I1B0V5_9PSEU</name>
<keyword evidence="1" id="KW-0472">Membrane</keyword>
<keyword evidence="1" id="KW-0812">Transmembrane</keyword>
<dbReference type="Pfam" id="PF14808">
    <property type="entry name" value="TMEM164"/>
    <property type="match status" value="1"/>
</dbReference>
<evidence type="ECO:0000313" key="2">
    <source>
        <dbReference type="EMBL" id="SFB43266.1"/>
    </source>
</evidence>
<dbReference type="OrthoDB" id="9813172at2"/>
<proteinExistence type="predicted"/>
<dbReference type="AlphaFoldDB" id="A0A1I1B0V5"/>
<gene>
    <name evidence="2" type="ORF">SAMN05216266_11178</name>
</gene>
<feature type="transmembrane region" description="Helical" evidence="1">
    <location>
        <begin position="119"/>
        <end position="136"/>
    </location>
</feature>
<feature type="transmembrane region" description="Helical" evidence="1">
    <location>
        <begin position="61"/>
        <end position="85"/>
    </location>
</feature>
<feature type="transmembrane region" description="Helical" evidence="1">
    <location>
        <begin position="91"/>
        <end position="110"/>
    </location>
</feature>
<feature type="transmembrane region" description="Helical" evidence="1">
    <location>
        <begin position="148"/>
        <end position="168"/>
    </location>
</feature>
<sequence length="255" mass="28878">MLSPARPDLIPALPRRVTEQTGYQFTAYGLSHWLVLLVFAAGSAALIAWGRRHHGTARARWFSRAFAIVVITLHLTVQLYSAVAAEWNIDLVIPLHLSDLAGFVVAYALWSHRKWAHALTYYWCLTLSAQALVSPVHTGPDFPHHEFLAFWTMHLLVIWAAIYLTWGLGARPDWRSFRVAVLVTLCWVGVAMSFNAFSGTNYGFLNRKPEITTVLDLFGPWPVYLVPEFALVLTVWALMTLPWTRQPTRRPAGRT</sequence>
<evidence type="ECO:0000313" key="3">
    <source>
        <dbReference type="Proteomes" id="UP000243799"/>
    </source>
</evidence>
<organism evidence="2 3">
    <name type="scientific">Amycolatopsis marina</name>
    <dbReference type="NCBI Taxonomy" id="490629"/>
    <lineage>
        <taxon>Bacteria</taxon>
        <taxon>Bacillati</taxon>
        <taxon>Actinomycetota</taxon>
        <taxon>Actinomycetes</taxon>
        <taxon>Pseudonocardiales</taxon>
        <taxon>Pseudonocardiaceae</taxon>
        <taxon>Amycolatopsis</taxon>
    </lineage>
</organism>
<reference evidence="3" key="1">
    <citation type="submission" date="2016-10" db="EMBL/GenBank/DDBJ databases">
        <authorList>
            <person name="Varghese N."/>
            <person name="Submissions S."/>
        </authorList>
    </citation>
    <scope>NUCLEOTIDE SEQUENCE [LARGE SCALE GENOMIC DNA]</scope>
    <source>
        <strain evidence="3">CGMCC 4.3568</strain>
    </source>
</reference>
<dbReference type="EMBL" id="FOKG01000011">
    <property type="protein sequence ID" value="SFB43266.1"/>
    <property type="molecule type" value="Genomic_DNA"/>
</dbReference>
<protein>
    <submittedName>
        <fullName evidence="2">Conserved hypothetical integral membrane protein TIGR02206</fullName>
    </submittedName>
</protein>
<feature type="transmembrane region" description="Helical" evidence="1">
    <location>
        <begin position="30"/>
        <end position="49"/>
    </location>
</feature>